<organism evidence="3 4">
    <name type="scientific">Nocardioides oceani</name>
    <dbReference type="NCBI Taxonomy" id="3058369"/>
    <lineage>
        <taxon>Bacteria</taxon>
        <taxon>Bacillati</taxon>
        <taxon>Actinomycetota</taxon>
        <taxon>Actinomycetes</taxon>
        <taxon>Propionibacteriales</taxon>
        <taxon>Nocardioidaceae</taxon>
        <taxon>Nocardioides</taxon>
    </lineage>
</organism>
<dbReference type="PANTHER" id="PTHR48081">
    <property type="entry name" value="AB HYDROLASE SUPERFAMILY PROTEIN C4A8.06C"/>
    <property type="match status" value="1"/>
</dbReference>
<evidence type="ECO:0000313" key="3">
    <source>
        <dbReference type="EMBL" id="MDN4171831.1"/>
    </source>
</evidence>
<dbReference type="InterPro" id="IPR050300">
    <property type="entry name" value="GDXG_lipolytic_enzyme"/>
</dbReference>
<gene>
    <name evidence="3" type="ORF">QWY28_02635</name>
</gene>
<feature type="domain" description="Alpha/beta hydrolase fold-3" evidence="2">
    <location>
        <begin position="86"/>
        <end position="285"/>
    </location>
</feature>
<accession>A0ABT8FB05</accession>
<dbReference type="Gene3D" id="3.40.50.1820">
    <property type="entry name" value="alpha/beta hydrolase"/>
    <property type="match status" value="1"/>
</dbReference>
<keyword evidence="4" id="KW-1185">Reference proteome</keyword>
<dbReference type="Pfam" id="PF07859">
    <property type="entry name" value="Abhydrolase_3"/>
    <property type="match status" value="1"/>
</dbReference>
<dbReference type="RefSeq" id="WP_300950744.1">
    <property type="nucleotide sequence ID" value="NZ_JAUHJQ010000001.1"/>
</dbReference>
<dbReference type="InterPro" id="IPR013094">
    <property type="entry name" value="AB_hydrolase_3"/>
</dbReference>
<dbReference type="PANTHER" id="PTHR48081:SF8">
    <property type="entry name" value="ALPHA_BETA HYDROLASE FOLD-3 DOMAIN-CONTAINING PROTEIN-RELATED"/>
    <property type="match status" value="1"/>
</dbReference>
<name>A0ABT8FB05_9ACTN</name>
<dbReference type="SUPFAM" id="SSF53474">
    <property type="entry name" value="alpha/beta-Hydrolases"/>
    <property type="match status" value="1"/>
</dbReference>
<evidence type="ECO:0000259" key="2">
    <source>
        <dbReference type="Pfam" id="PF07859"/>
    </source>
</evidence>
<evidence type="ECO:0000256" key="1">
    <source>
        <dbReference type="ARBA" id="ARBA00022801"/>
    </source>
</evidence>
<comment type="caution">
    <text evidence="3">The sequence shown here is derived from an EMBL/GenBank/DDBJ whole genome shotgun (WGS) entry which is preliminary data.</text>
</comment>
<protein>
    <submittedName>
        <fullName evidence="3">Alpha/beta hydrolase</fullName>
    </submittedName>
</protein>
<keyword evidence="1 3" id="KW-0378">Hydrolase</keyword>
<reference evidence="3" key="1">
    <citation type="submission" date="2023-06" db="EMBL/GenBank/DDBJ databases">
        <title>Draft genome sequence of Nocardioides sp. SOB77.</title>
        <authorList>
            <person name="Zhang G."/>
        </authorList>
    </citation>
    <scope>NUCLEOTIDE SEQUENCE</scope>
    <source>
        <strain evidence="3">SOB77</strain>
    </source>
</reference>
<evidence type="ECO:0000313" key="4">
    <source>
        <dbReference type="Proteomes" id="UP001168620"/>
    </source>
</evidence>
<dbReference type="InterPro" id="IPR029058">
    <property type="entry name" value="AB_hydrolase_fold"/>
</dbReference>
<dbReference type="EMBL" id="JAUHJQ010000001">
    <property type="protein sequence ID" value="MDN4171831.1"/>
    <property type="molecule type" value="Genomic_DNA"/>
</dbReference>
<dbReference type="GO" id="GO:0016787">
    <property type="term" value="F:hydrolase activity"/>
    <property type="evidence" value="ECO:0007669"/>
    <property type="project" value="UniProtKB-KW"/>
</dbReference>
<proteinExistence type="predicted"/>
<dbReference type="Proteomes" id="UP001168620">
    <property type="component" value="Unassembled WGS sequence"/>
</dbReference>
<sequence length="309" mass="33970">MPSPTHQALAWALPRLRRSRDLDSPEAERARLEQWHLGTVGQPLPTNAVTRFERRFSVVREEVPAAAGSFPSYTLTARGTSPTRTVVYVHGGGYTAGIDPFHVRYAARLASRLGVRVVVPDYPVAPEHTWRDSHDALVDLVASWGERSPGGTVLAGDSAGGGLALALALSLRDRGLAQPDRLLLHAPWVDLSTSTPETEAYDAVDPWLFLGKLRAYALWWAGSPEDLVRPEVSPALGDLAGLPPALVFQGTRDLLTPGTRLLVRRAREAGWALTYVEEPDLLHVYPLLPLVPEARRAWRRTEEFLAVPR</sequence>